<accession>A0A0B7B8W6</accession>
<protein>
    <submittedName>
        <fullName evidence="1">Uncharacterized protein</fullName>
    </submittedName>
</protein>
<sequence length="55" mass="6351">MALLLLSHAAKREREPCVCLDIENIYNFLILHHKTKKEMVLIIYLDRSCGTGAHQ</sequence>
<dbReference type="EMBL" id="HACG01041640">
    <property type="protein sequence ID" value="CEK88505.1"/>
    <property type="molecule type" value="Transcribed_RNA"/>
</dbReference>
<proteinExistence type="predicted"/>
<dbReference type="AlphaFoldDB" id="A0A0B7B8W6"/>
<name>A0A0B7B8W6_9EUPU</name>
<gene>
    <name evidence="1" type="primary">ORF165662</name>
</gene>
<feature type="non-terminal residue" evidence="1">
    <location>
        <position position="55"/>
    </location>
</feature>
<organism evidence="1">
    <name type="scientific">Arion vulgaris</name>
    <dbReference type="NCBI Taxonomy" id="1028688"/>
    <lineage>
        <taxon>Eukaryota</taxon>
        <taxon>Metazoa</taxon>
        <taxon>Spiralia</taxon>
        <taxon>Lophotrochozoa</taxon>
        <taxon>Mollusca</taxon>
        <taxon>Gastropoda</taxon>
        <taxon>Heterobranchia</taxon>
        <taxon>Euthyneura</taxon>
        <taxon>Panpulmonata</taxon>
        <taxon>Eupulmonata</taxon>
        <taxon>Stylommatophora</taxon>
        <taxon>Helicina</taxon>
        <taxon>Arionoidea</taxon>
        <taxon>Arionidae</taxon>
        <taxon>Arion</taxon>
    </lineage>
</organism>
<reference evidence="1" key="1">
    <citation type="submission" date="2014-12" db="EMBL/GenBank/DDBJ databases">
        <title>Insight into the proteome of Arion vulgaris.</title>
        <authorList>
            <person name="Aradska J."/>
            <person name="Bulat T."/>
            <person name="Smidak R."/>
            <person name="Sarate P."/>
            <person name="Gangsoo J."/>
            <person name="Sialana F."/>
            <person name="Bilban M."/>
            <person name="Lubec G."/>
        </authorList>
    </citation>
    <scope>NUCLEOTIDE SEQUENCE</scope>
    <source>
        <tissue evidence="1">Skin</tissue>
    </source>
</reference>
<evidence type="ECO:0000313" key="1">
    <source>
        <dbReference type="EMBL" id="CEK88505.1"/>
    </source>
</evidence>